<comment type="caution">
    <text evidence="1">The sequence shown here is derived from an EMBL/GenBank/DDBJ whole genome shotgun (WGS) entry which is preliminary data.</text>
</comment>
<gene>
    <name evidence="1" type="ORF">QVD17_27887</name>
</gene>
<evidence type="ECO:0000313" key="1">
    <source>
        <dbReference type="EMBL" id="KAK1418741.1"/>
    </source>
</evidence>
<reference evidence="1" key="1">
    <citation type="journal article" date="2023" name="bioRxiv">
        <title>Improved chromosome-level genome assembly for marigold (Tagetes erecta).</title>
        <authorList>
            <person name="Jiang F."/>
            <person name="Yuan L."/>
            <person name="Wang S."/>
            <person name="Wang H."/>
            <person name="Xu D."/>
            <person name="Wang A."/>
            <person name="Fan W."/>
        </authorList>
    </citation>
    <scope>NUCLEOTIDE SEQUENCE</scope>
    <source>
        <strain evidence="1">WSJ</strain>
        <tissue evidence="1">Leaf</tissue>
    </source>
</reference>
<dbReference type="EMBL" id="JAUHHV010000007">
    <property type="protein sequence ID" value="KAK1418741.1"/>
    <property type="molecule type" value="Genomic_DNA"/>
</dbReference>
<dbReference type="AlphaFoldDB" id="A0AAD8NS68"/>
<evidence type="ECO:0000313" key="2">
    <source>
        <dbReference type="Proteomes" id="UP001229421"/>
    </source>
</evidence>
<sequence length="144" mass="16087">MGRQWSVDKLVMILSIFTLSISKCIATLLSSVTFLVSVPSYTPLIKLYVVYSSCEEDEGLGRVGCVGMGVCAAELSLVRQVQKQKTCVLYPDYLFQSSFISPFSFSHRTSGPYSHLLFELKSNNNNNNNPPHSKFSHLHTPIFT</sequence>
<keyword evidence="2" id="KW-1185">Reference proteome</keyword>
<organism evidence="1 2">
    <name type="scientific">Tagetes erecta</name>
    <name type="common">African marigold</name>
    <dbReference type="NCBI Taxonomy" id="13708"/>
    <lineage>
        <taxon>Eukaryota</taxon>
        <taxon>Viridiplantae</taxon>
        <taxon>Streptophyta</taxon>
        <taxon>Embryophyta</taxon>
        <taxon>Tracheophyta</taxon>
        <taxon>Spermatophyta</taxon>
        <taxon>Magnoliopsida</taxon>
        <taxon>eudicotyledons</taxon>
        <taxon>Gunneridae</taxon>
        <taxon>Pentapetalae</taxon>
        <taxon>asterids</taxon>
        <taxon>campanulids</taxon>
        <taxon>Asterales</taxon>
        <taxon>Asteraceae</taxon>
        <taxon>Asteroideae</taxon>
        <taxon>Heliantheae alliance</taxon>
        <taxon>Tageteae</taxon>
        <taxon>Tagetes</taxon>
    </lineage>
</organism>
<accession>A0AAD8NS68</accession>
<dbReference type="Proteomes" id="UP001229421">
    <property type="component" value="Unassembled WGS sequence"/>
</dbReference>
<proteinExistence type="predicted"/>
<protein>
    <submittedName>
        <fullName evidence="1">Uncharacterized protein</fullName>
    </submittedName>
</protein>
<name>A0AAD8NS68_TARER</name>